<accession>A0AAD2G6J4</accession>
<dbReference type="Gene3D" id="3.40.50.300">
    <property type="entry name" value="P-loop containing nucleotide triphosphate hydrolases"/>
    <property type="match status" value="1"/>
</dbReference>
<name>A0AAD2G6J4_9STRA</name>
<keyword evidence="3" id="KW-0472">Membrane</keyword>
<sequence>MTIVQRLFRGLTQSNLASRTSASTATKGLPSRRIPIRYQRHRHNNAYLARDYRKNGVLEVAKFALLSIATLPFTLWLAMFSYDYYYRVELCLEALKQEDKELRIRLHKDKQSVVHRGREAQLNQVKTLLSKVPHQVVLVAGVNECGKSQFVSEVLRDVNSSRKEKRGVTHIQLAQLVDSVSSFTYMLVNSFNLQWLSLRYSLVDVLPFAGSEILVMKERFSDRDLASALYVITEALKKHSQRKSKEERPIIVIDGLAEGKSWARTQEGKQCLERLFQWCIYVTKERQLAHIILTGNEELVLSLTDQNRLTRGHVKVIGLGDLQKDEARQVVLKEIPDASEEEVQKILDAFGGFIHDVRGSARDIQDQLGLPDSLNAKERARIVQDTISTRCRMQFERVTAAFAKGHDELDVASNRSTDDAMKAEEMDPYLDPLKAAYSEAQASQTSAALSDSDYTVSYTKLQLWQTLQMLVDAKDGAVAFAELRDNIFNGDQAPLLELMDDDVLGFEIEDSQRVGFSWKVKPATPALYGAFQQIVSDSSLKERFQLVEKNSDRQDEIREVVQKRMKIRKERKELEERKGAIQSTVELGEKLDRKGIASSKLTAVYEALVREEHDALVRDYELREKLKSLEQTRQVESPQTVSKTENEVQQHLKTAMLQIMTQNLSNEDSSLEGFDGNSALWAAFQELDATKDGTFAAEDVVRVIKAYTGKDVKLKDARNLVRDWDFDNDKHIDIHEFTRWYSSQDKQKKTKAKT</sequence>
<reference evidence="5" key="1">
    <citation type="submission" date="2023-08" db="EMBL/GenBank/DDBJ databases">
        <authorList>
            <person name="Audoor S."/>
            <person name="Bilcke G."/>
        </authorList>
    </citation>
    <scope>NUCLEOTIDE SEQUENCE</scope>
</reference>
<comment type="caution">
    <text evidence="5">The sequence shown here is derived from an EMBL/GenBank/DDBJ whole genome shotgun (WGS) entry which is preliminary data.</text>
</comment>
<dbReference type="InterPro" id="IPR002048">
    <property type="entry name" value="EF_hand_dom"/>
</dbReference>
<gene>
    <name evidence="5" type="ORF">CYCCA115_LOCUS20465</name>
</gene>
<dbReference type="PROSITE" id="PS50222">
    <property type="entry name" value="EF_HAND_2"/>
    <property type="match status" value="1"/>
</dbReference>
<evidence type="ECO:0000256" key="1">
    <source>
        <dbReference type="ARBA" id="ARBA00022837"/>
    </source>
</evidence>
<keyword evidence="3" id="KW-0812">Transmembrane</keyword>
<dbReference type="InterPro" id="IPR018247">
    <property type="entry name" value="EF_Hand_1_Ca_BS"/>
</dbReference>
<keyword evidence="1" id="KW-0106">Calcium</keyword>
<dbReference type="InterPro" id="IPR051667">
    <property type="entry name" value="Archaeal_ATPase_domain"/>
</dbReference>
<dbReference type="SUPFAM" id="SSF52540">
    <property type="entry name" value="P-loop containing nucleoside triphosphate hydrolases"/>
    <property type="match status" value="1"/>
</dbReference>
<keyword evidence="2" id="KW-0175">Coiled coil</keyword>
<keyword evidence="6" id="KW-1185">Reference proteome</keyword>
<dbReference type="GO" id="GO:0005509">
    <property type="term" value="F:calcium ion binding"/>
    <property type="evidence" value="ECO:0007669"/>
    <property type="project" value="InterPro"/>
</dbReference>
<dbReference type="GO" id="GO:0005524">
    <property type="term" value="F:ATP binding"/>
    <property type="evidence" value="ECO:0007669"/>
    <property type="project" value="InterPro"/>
</dbReference>
<dbReference type="Proteomes" id="UP001295423">
    <property type="component" value="Unassembled WGS sequence"/>
</dbReference>
<dbReference type="Gene3D" id="1.10.238.10">
    <property type="entry name" value="EF-hand"/>
    <property type="match status" value="1"/>
</dbReference>
<dbReference type="PANTHER" id="PTHR37096:SF1">
    <property type="entry name" value="AAA+ ATPASE DOMAIN-CONTAINING PROTEIN"/>
    <property type="match status" value="1"/>
</dbReference>
<dbReference type="InterPro" id="IPR011579">
    <property type="entry name" value="ATPase_dom"/>
</dbReference>
<dbReference type="InterPro" id="IPR011992">
    <property type="entry name" value="EF-hand-dom_pair"/>
</dbReference>
<organism evidence="5 6">
    <name type="scientific">Cylindrotheca closterium</name>
    <dbReference type="NCBI Taxonomy" id="2856"/>
    <lineage>
        <taxon>Eukaryota</taxon>
        <taxon>Sar</taxon>
        <taxon>Stramenopiles</taxon>
        <taxon>Ochrophyta</taxon>
        <taxon>Bacillariophyta</taxon>
        <taxon>Bacillariophyceae</taxon>
        <taxon>Bacillariophycidae</taxon>
        <taxon>Bacillariales</taxon>
        <taxon>Bacillariaceae</taxon>
        <taxon>Cylindrotheca</taxon>
    </lineage>
</organism>
<dbReference type="AlphaFoldDB" id="A0AAD2G6J4"/>
<evidence type="ECO:0000256" key="2">
    <source>
        <dbReference type="SAM" id="Coils"/>
    </source>
</evidence>
<dbReference type="SUPFAM" id="SSF47473">
    <property type="entry name" value="EF-hand"/>
    <property type="match status" value="1"/>
</dbReference>
<dbReference type="PROSITE" id="PS00018">
    <property type="entry name" value="EF_HAND_1"/>
    <property type="match status" value="1"/>
</dbReference>
<evidence type="ECO:0000313" key="5">
    <source>
        <dbReference type="EMBL" id="CAJ1964086.1"/>
    </source>
</evidence>
<dbReference type="PANTHER" id="PTHR37096">
    <property type="entry name" value="YALI0E33429P"/>
    <property type="match status" value="1"/>
</dbReference>
<dbReference type="InterPro" id="IPR027417">
    <property type="entry name" value="P-loop_NTPase"/>
</dbReference>
<dbReference type="EMBL" id="CAKOGP040002169">
    <property type="protein sequence ID" value="CAJ1964086.1"/>
    <property type="molecule type" value="Genomic_DNA"/>
</dbReference>
<feature type="domain" description="EF-hand" evidence="4">
    <location>
        <begin position="712"/>
        <end position="747"/>
    </location>
</feature>
<evidence type="ECO:0000256" key="3">
    <source>
        <dbReference type="SAM" id="Phobius"/>
    </source>
</evidence>
<protein>
    <recommendedName>
        <fullName evidence="4">EF-hand domain-containing protein</fullName>
    </recommendedName>
</protein>
<dbReference type="Pfam" id="PF01637">
    <property type="entry name" value="ATPase_2"/>
    <property type="match status" value="1"/>
</dbReference>
<keyword evidence="3" id="KW-1133">Transmembrane helix</keyword>
<evidence type="ECO:0000313" key="6">
    <source>
        <dbReference type="Proteomes" id="UP001295423"/>
    </source>
</evidence>
<proteinExistence type="predicted"/>
<feature type="coiled-coil region" evidence="2">
    <location>
        <begin position="557"/>
        <end position="584"/>
    </location>
</feature>
<feature type="transmembrane region" description="Helical" evidence="3">
    <location>
        <begin position="63"/>
        <end position="82"/>
    </location>
</feature>
<evidence type="ECO:0000259" key="4">
    <source>
        <dbReference type="PROSITE" id="PS50222"/>
    </source>
</evidence>